<dbReference type="EMBL" id="AP014957">
    <property type="protein sequence ID" value="BAS70519.1"/>
    <property type="molecule type" value="Genomic_DNA"/>
</dbReference>
<dbReference type="Proteomes" id="UP000059680">
    <property type="component" value="Chromosome 1"/>
</dbReference>
<dbReference type="AlphaFoldDB" id="A0A0P0UYV0"/>
<feature type="region of interest" description="Disordered" evidence="1">
    <location>
        <begin position="93"/>
        <end position="155"/>
    </location>
</feature>
<evidence type="ECO:0000313" key="2">
    <source>
        <dbReference type="EMBL" id="BAS70519.1"/>
    </source>
</evidence>
<reference evidence="3" key="1">
    <citation type="journal article" date="2005" name="Nature">
        <title>The map-based sequence of the rice genome.</title>
        <authorList>
            <consortium name="International rice genome sequencing project (IRGSP)"/>
            <person name="Matsumoto T."/>
            <person name="Wu J."/>
            <person name="Kanamori H."/>
            <person name="Katayose Y."/>
            <person name="Fujisawa M."/>
            <person name="Namiki N."/>
            <person name="Mizuno H."/>
            <person name="Yamamoto K."/>
            <person name="Antonio B.A."/>
            <person name="Baba T."/>
            <person name="Sakata K."/>
            <person name="Nagamura Y."/>
            <person name="Aoki H."/>
            <person name="Arikawa K."/>
            <person name="Arita K."/>
            <person name="Bito T."/>
            <person name="Chiden Y."/>
            <person name="Fujitsuka N."/>
            <person name="Fukunaka R."/>
            <person name="Hamada M."/>
            <person name="Harada C."/>
            <person name="Hayashi A."/>
            <person name="Hijishita S."/>
            <person name="Honda M."/>
            <person name="Hosokawa S."/>
            <person name="Ichikawa Y."/>
            <person name="Idonuma A."/>
            <person name="Iijima M."/>
            <person name="Ikeda M."/>
            <person name="Ikeno M."/>
            <person name="Ito K."/>
            <person name="Ito S."/>
            <person name="Ito T."/>
            <person name="Ito Y."/>
            <person name="Ito Y."/>
            <person name="Iwabuchi A."/>
            <person name="Kamiya K."/>
            <person name="Karasawa W."/>
            <person name="Kurita K."/>
            <person name="Katagiri S."/>
            <person name="Kikuta A."/>
            <person name="Kobayashi H."/>
            <person name="Kobayashi N."/>
            <person name="Machita K."/>
            <person name="Maehara T."/>
            <person name="Masukawa M."/>
            <person name="Mizubayashi T."/>
            <person name="Mukai Y."/>
            <person name="Nagasaki H."/>
            <person name="Nagata Y."/>
            <person name="Naito S."/>
            <person name="Nakashima M."/>
            <person name="Nakama Y."/>
            <person name="Nakamichi Y."/>
            <person name="Nakamura M."/>
            <person name="Meguro A."/>
            <person name="Negishi M."/>
            <person name="Ohta I."/>
            <person name="Ohta T."/>
            <person name="Okamoto M."/>
            <person name="Ono N."/>
            <person name="Saji S."/>
            <person name="Sakaguchi M."/>
            <person name="Sakai K."/>
            <person name="Shibata M."/>
            <person name="Shimokawa T."/>
            <person name="Song J."/>
            <person name="Takazaki Y."/>
            <person name="Terasawa K."/>
            <person name="Tsugane M."/>
            <person name="Tsuji K."/>
            <person name="Ueda S."/>
            <person name="Waki K."/>
            <person name="Yamagata H."/>
            <person name="Yamamoto M."/>
            <person name="Yamamoto S."/>
            <person name="Yamane H."/>
            <person name="Yoshiki S."/>
            <person name="Yoshihara R."/>
            <person name="Yukawa K."/>
            <person name="Zhong H."/>
            <person name="Yano M."/>
            <person name="Yuan Q."/>
            <person name="Ouyang S."/>
            <person name="Liu J."/>
            <person name="Jones K.M."/>
            <person name="Gansberger K."/>
            <person name="Moffat K."/>
            <person name="Hill J."/>
            <person name="Bera J."/>
            <person name="Fadrosh D."/>
            <person name="Jin S."/>
            <person name="Johri S."/>
            <person name="Kim M."/>
            <person name="Overton L."/>
            <person name="Reardon M."/>
            <person name="Tsitrin T."/>
            <person name="Vuong H."/>
            <person name="Weaver B."/>
            <person name="Ciecko A."/>
            <person name="Tallon L."/>
            <person name="Jackson J."/>
            <person name="Pai G."/>
            <person name="Aken S.V."/>
            <person name="Utterback T."/>
            <person name="Reidmuller S."/>
            <person name="Feldblyum T."/>
            <person name="Hsiao J."/>
            <person name="Zismann V."/>
            <person name="Iobst S."/>
            <person name="de Vazeille A.R."/>
            <person name="Buell C.R."/>
            <person name="Ying K."/>
            <person name="Li Y."/>
            <person name="Lu T."/>
            <person name="Huang Y."/>
            <person name="Zhao Q."/>
            <person name="Feng Q."/>
            <person name="Zhang L."/>
            <person name="Zhu J."/>
            <person name="Weng Q."/>
            <person name="Mu J."/>
            <person name="Lu Y."/>
            <person name="Fan D."/>
            <person name="Liu Y."/>
            <person name="Guan J."/>
            <person name="Zhang Y."/>
            <person name="Yu S."/>
            <person name="Liu X."/>
            <person name="Zhang Y."/>
            <person name="Hong G."/>
            <person name="Han B."/>
            <person name="Choisne N."/>
            <person name="Demange N."/>
            <person name="Orjeda G."/>
            <person name="Samain S."/>
            <person name="Cattolico L."/>
            <person name="Pelletier E."/>
            <person name="Couloux A."/>
            <person name="Segurens B."/>
            <person name="Wincker P."/>
            <person name="D'Hont A."/>
            <person name="Scarpelli C."/>
            <person name="Weissenbach J."/>
            <person name="Salanoubat M."/>
            <person name="Quetier F."/>
            <person name="Yu Y."/>
            <person name="Kim H.R."/>
            <person name="Rambo T."/>
            <person name="Currie J."/>
            <person name="Collura K."/>
            <person name="Luo M."/>
            <person name="Yang T."/>
            <person name="Ammiraju J.S.S."/>
            <person name="Engler F."/>
            <person name="Soderlund C."/>
            <person name="Wing R.A."/>
            <person name="Palmer L.E."/>
            <person name="de la Bastide M."/>
            <person name="Spiegel L."/>
            <person name="Nascimento L."/>
            <person name="Zutavern T."/>
            <person name="O'Shaughnessy A."/>
            <person name="Dike S."/>
            <person name="Dedhia N."/>
            <person name="Preston R."/>
            <person name="Balija V."/>
            <person name="McCombie W.R."/>
            <person name="Chow T."/>
            <person name="Chen H."/>
            <person name="Chung M."/>
            <person name="Chen C."/>
            <person name="Shaw J."/>
            <person name="Wu H."/>
            <person name="Hsiao K."/>
            <person name="Chao Y."/>
            <person name="Chu M."/>
            <person name="Cheng C."/>
            <person name="Hour A."/>
            <person name="Lee P."/>
            <person name="Lin S."/>
            <person name="Lin Y."/>
            <person name="Liou J."/>
            <person name="Liu S."/>
            <person name="Hsing Y."/>
            <person name="Raghuvanshi S."/>
            <person name="Mohanty A."/>
            <person name="Bharti A.K."/>
            <person name="Gaur A."/>
            <person name="Gupta V."/>
            <person name="Kumar D."/>
            <person name="Ravi V."/>
            <person name="Vij S."/>
            <person name="Kapur A."/>
            <person name="Khurana P."/>
            <person name="Khurana P."/>
            <person name="Khurana J.P."/>
            <person name="Tyagi A.K."/>
            <person name="Gaikwad K."/>
            <person name="Singh A."/>
            <person name="Dalal V."/>
            <person name="Srivastava S."/>
            <person name="Dixit A."/>
            <person name="Pal A.K."/>
            <person name="Ghazi I.A."/>
            <person name="Yadav M."/>
            <person name="Pandit A."/>
            <person name="Bhargava A."/>
            <person name="Sureshbabu K."/>
            <person name="Batra K."/>
            <person name="Sharma T.R."/>
            <person name="Mohapatra T."/>
            <person name="Singh N.K."/>
            <person name="Messing J."/>
            <person name="Nelson A.B."/>
            <person name="Fuks G."/>
            <person name="Kavchok S."/>
            <person name="Keizer G."/>
            <person name="Linton E."/>
            <person name="Llaca V."/>
            <person name="Song R."/>
            <person name="Tanyolac B."/>
            <person name="Young S."/>
            <person name="Ho-Il K."/>
            <person name="Hahn J.H."/>
            <person name="Sangsakoo G."/>
            <person name="Vanavichit A."/>
            <person name="de Mattos Luiz.A.T."/>
            <person name="Zimmer P.D."/>
            <person name="Malone G."/>
            <person name="Dellagostin O."/>
            <person name="de Oliveira A.C."/>
            <person name="Bevan M."/>
            <person name="Bancroft I."/>
            <person name="Minx P."/>
            <person name="Cordum H."/>
            <person name="Wilson R."/>
            <person name="Cheng Z."/>
            <person name="Jin W."/>
            <person name="Jiang J."/>
            <person name="Leong S.A."/>
            <person name="Iwama H."/>
            <person name="Gojobori T."/>
            <person name="Itoh T."/>
            <person name="Niimura Y."/>
            <person name="Fujii Y."/>
            <person name="Habara T."/>
            <person name="Sakai H."/>
            <person name="Sato Y."/>
            <person name="Wilson G."/>
            <person name="Kumar K."/>
            <person name="McCouch S."/>
            <person name="Juretic N."/>
            <person name="Hoen D."/>
            <person name="Wright S."/>
            <person name="Bruskiewich R."/>
            <person name="Bureau T."/>
            <person name="Miyao A."/>
            <person name="Hirochika H."/>
            <person name="Nishikawa T."/>
            <person name="Kadowaki K."/>
            <person name="Sugiura M."/>
            <person name="Burr B."/>
            <person name="Sasaki T."/>
        </authorList>
    </citation>
    <scope>NUCLEOTIDE SEQUENCE [LARGE SCALE GENOMIC DNA]</scope>
    <source>
        <strain evidence="3">cv. Nipponbare</strain>
    </source>
</reference>
<feature type="compositionally biased region" description="Basic and acidic residues" evidence="1">
    <location>
        <begin position="17"/>
        <end position="30"/>
    </location>
</feature>
<feature type="compositionally biased region" description="Low complexity" evidence="1">
    <location>
        <begin position="47"/>
        <end position="57"/>
    </location>
</feature>
<feature type="compositionally biased region" description="Basic and acidic residues" evidence="1">
    <location>
        <begin position="93"/>
        <end position="110"/>
    </location>
</feature>
<evidence type="ECO:0000313" key="3">
    <source>
        <dbReference type="Proteomes" id="UP000059680"/>
    </source>
</evidence>
<protein>
    <submittedName>
        <fullName evidence="2">Os01g0160150 protein</fullName>
    </submittedName>
</protein>
<sequence length="155" mass="16412">MQDAVAPVVVAVGAPNDAHHGEVLAERAGDGVDGAEATDGERDGARPDPAAARAGVPVGGVRRVELVAAPDEPHPAVPRPRLRLELVEQREVEVPRHREHVARPDLRQPPREVPPQRGLPRRGVRRGGRRRRIGGRRHRADRGVHVGGGGGGGGS</sequence>
<keyword evidence="3" id="KW-1185">Reference proteome</keyword>
<dbReference type="InParanoid" id="A0A0P0UYV0"/>
<feature type="non-terminal residue" evidence="2">
    <location>
        <position position="155"/>
    </location>
</feature>
<reference evidence="2 3" key="3">
    <citation type="journal article" date="2013" name="Rice">
        <title>Improvement of the Oryza sativa Nipponbare reference genome using next generation sequence and optical map data.</title>
        <authorList>
            <person name="Kawahara Y."/>
            <person name="de la Bastide M."/>
            <person name="Hamilton J.P."/>
            <person name="Kanamori H."/>
            <person name="McCombie W.R."/>
            <person name="Ouyang S."/>
            <person name="Schwartz D.C."/>
            <person name="Tanaka T."/>
            <person name="Wu J."/>
            <person name="Zhou S."/>
            <person name="Childs K.L."/>
            <person name="Davidson R.M."/>
            <person name="Lin H."/>
            <person name="Quesada-Ocampo L."/>
            <person name="Vaillancourt B."/>
            <person name="Sakai H."/>
            <person name="Lee S.S."/>
            <person name="Kim J."/>
            <person name="Numa H."/>
            <person name="Itoh T."/>
            <person name="Buell C.R."/>
            <person name="Matsumoto T."/>
        </authorList>
    </citation>
    <scope>NUCLEOTIDE SEQUENCE [LARGE SCALE GENOMIC DNA]</scope>
    <source>
        <strain evidence="3">cv. Nipponbare</strain>
    </source>
</reference>
<dbReference type="FunCoup" id="A0A0P0UYV0">
    <property type="interactions" value="24"/>
</dbReference>
<feature type="compositionally biased region" description="Gly residues" evidence="1">
    <location>
        <begin position="145"/>
        <end position="155"/>
    </location>
</feature>
<organism evidence="2 3">
    <name type="scientific">Oryza sativa subsp. japonica</name>
    <name type="common">Rice</name>
    <dbReference type="NCBI Taxonomy" id="39947"/>
    <lineage>
        <taxon>Eukaryota</taxon>
        <taxon>Viridiplantae</taxon>
        <taxon>Streptophyta</taxon>
        <taxon>Embryophyta</taxon>
        <taxon>Tracheophyta</taxon>
        <taxon>Spermatophyta</taxon>
        <taxon>Magnoliopsida</taxon>
        <taxon>Liliopsida</taxon>
        <taxon>Poales</taxon>
        <taxon>Poaceae</taxon>
        <taxon>BOP clade</taxon>
        <taxon>Oryzoideae</taxon>
        <taxon>Oryzeae</taxon>
        <taxon>Oryzinae</taxon>
        <taxon>Oryza</taxon>
        <taxon>Oryza sativa</taxon>
    </lineage>
</organism>
<dbReference type="PaxDb" id="39947-A0A0P0UYV0"/>
<dbReference type="Gramene" id="Os01t0160150-00">
    <property type="protein sequence ID" value="Os01t0160150-00"/>
    <property type="gene ID" value="Os01g0160150"/>
</dbReference>
<reference evidence="2 3" key="2">
    <citation type="journal article" date="2013" name="Plant Cell Physiol.">
        <title>Rice Annotation Project Database (RAP-DB): an integrative and interactive database for rice genomics.</title>
        <authorList>
            <person name="Sakai H."/>
            <person name="Lee S.S."/>
            <person name="Tanaka T."/>
            <person name="Numa H."/>
            <person name="Kim J."/>
            <person name="Kawahara Y."/>
            <person name="Wakimoto H."/>
            <person name="Yang C.C."/>
            <person name="Iwamoto M."/>
            <person name="Abe T."/>
            <person name="Yamada Y."/>
            <person name="Muto A."/>
            <person name="Inokuchi H."/>
            <person name="Ikemura T."/>
            <person name="Matsumoto T."/>
            <person name="Sasaki T."/>
            <person name="Itoh T."/>
        </authorList>
    </citation>
    <scope>NUCLEOTIDE SEQUENCE [LARGE SCALE GENOMIC DNA]</scope>
    <source>
        <strain evidence="3">cv. Nipponbare</strain>
    </source>
</reference>
<feature type="region of interest" description="Disordered" evidence="1">
    <location>
        <begin position="12"/>
        <end position="57"/>
    </location>
</feature>
<gene>
    <name evidence="2" type="ordered locus">Os01g0160150</name>
    <name evidence="2" type="ORF">OSNPB_010160150</name>
</gene>
<name>A0A0P0UYV0_ORYSJ</name>
<accession>A0A0P0UYV0</accession>
<proteinExistence type="predicted"/>
<feature type="compositionally biased region" description="Basic residues" evidence="1">
    <location>
        <begin position="119"/>
        <end position="140"/>
    </location>
</feature>
<evidence type="ECO:0000256" key="1">
    <source>
        <dbReference type="SAM" id="MobiDB-lite"/>
    </source>
</evidence>